<keyword evidence="2" id="KW-1185">Reference proteome</keyword>
<dbReference type="OrthoDB" id="1307467at2"/>
<organism evidence="1 2">
    <name type="scientific">Flavobacterium succinicans</name>
    <dbReference type="NCBI Taxonomy" id="29536"/>
    <lineage>
        <taxon>Bacteria</taxon>
        <taxon>Pseudomonadati</taxon>
        <taxon>Bacteroidota</taxon>
        <taxon>Flavobacteriia</taxon>
        <taxon>Flavobacteriales</taxon>
        <taxon>Flavobacteriaceae</taxon>
        <taxon>Flavobacterium</taxon>
    </lineage>
</organism>
<dbReference type="Proteomes" id="UP000093807">
    <property type="component" value="Unassembled WGS sequence"/>
</dbReference>
<comment type="caution">
    <text evidence="1">The sequence shown here is derived from an EMBL/GenBank/DDBJ whole genome shotgun (WGS) entry which is preliminary data.</text>
</comment>
<evidence type="ECO:0000313" key="1">
    <source>
        <dbReference type="EMBL" id="OAZ04514.1"/>
    </source>
</evidence>
<name>A0A199XT56_9FLAO</name>
<proteinExistence type="predicted"/>
<protein>
    <submittedName>
        <fullName evidence="1">Uncharacterized protein</fullName>
    </submittedName>
</protein>
<evidence type="ECO:0000313" key="2">
    <source>
        <dbReference type="Proteomes" id="UP000093807"/>
    </source>
</evidence>
<dbReference type="PATRIC" id="fig|29536.5.peg.1140"/>
<dbReference type="AlphaFoldDB" id="A0A199XT56"/>
<gene>
    <name evidence="1" type="ORF">FLB_10880</name>
</gene>
<dbReference type="RefSeq" id="WP_064714938.1">
    <property type="nucleotide sequence ID" value="NZ_JMTM01000025.1"/>
</dbReference>
<dbReference type="EMBL" id="JMTM01000025">
    <property type="protein sequence ID" value="OAZ04514.1"/>
    <property type="molecule type" value="Genomic_DNA"/>
</dbReference>
<accession>A0A199XT56</accession>
<sequence>MYFKLTGRYLIVFLVYIPLSYGQVGIGSMTPNKSAMLDIVSSDKGMLIPRVALKSGTDGTTISNGNVDGLLVYNTALVADVKPGFYYWENKTWNRILIEEKKFTGEVGNGLNNDNGKLQLGGSLEKPTTLKLSATNTLALIGLEEGNTKQDDVLVVDANGVLKKVPNSLVKEKQEIVLAKEGQTEFIAPLPTFDADKINVYRNGIRIGFTISKPSVIKLESGIICDFNDEIRIVQFY</sequence>
<reference evidence="1 2" key="1">
    <citation type="submission" date="2016-06" db="EMBL/GenBank/DDBJ databases">
        <title>Draft genome sequence of Flavobacterium succinicans strain DD5b.</title>
        <authorList>
            <person name="Poehlein A."/>
            <person name="Daniel R."/>
            <person name="Simeonova D.D."/>
        </authorList>
    </citation>
    <scope>NUCLEOTIDE SEQUENCE [LARGE SCALE GENOMIC DNA]</scope>
    <source>
        <strain evidence="1 2">DD5b</strain>
    </source>
</reference>